<reference evidence="1 2" key="1">
    <citation type="submission" date="2020-02" db="EMBL/GenBank/DDBJ databases">
        <title>Acidophilic actinobacteria isolated from forest soil.</title>
        <authorList>
            <person name="Golinska P."/>
        </authorList>
    </citation>
    <scope>NUCLEOTIDE SEQUENCE [LARGE SCALE GENOMIC DNA]</scope>
    <source>
        <strain evidence="1 2">NL8</strain>
    </source>
</reference>
<dbReference type="RefSeq" id="WP_212020465.1">
    <property type="nucleotide sequence ID" value="NZ_JAAFYZ010000275.1"/>
</dbReference>
<protein>
    <submittedName>
        <fullName evidence="1">Uncharacterized protein</fullName>
    </submittedName>
</protein>
<proteinExistence type="predicted"/>
<dbReference type="EMBL" id="JAAFYZ010000275">
    <property type="protein sequence ID" value="MBS2553677.1"/>
    <property type="molecule type" value="Genomic_DNA"/>
</dbReference>
<sequence length="201" mass="22059">MTEDATGAAQQPVPRDYRLATPEGWNRIVLEPAKLDGQIDRIVSQVTRGKDDVPHLKQQLAEALKAQALQAWGNGGMELYLSMQQVGEVMLSGSLLTTYVPPKDGPLPTLVEHGTSLAKQGEDVSMVDLAVGPALRHRYRELPDPANQYGNSLPITHLDYHLEVPNSQAQIILSFSTPLEPLANQMVTLFDTITATIQWLV</sequence>
<dbReference type="Proteomes" id="UP000730482">
    <property type="component" value="Unassembled WGS sequence"/>
</dbReference>
<gene>
    <name evidence="1" type="ORF">KGQ19_43175</name>
</gene>
<accession>A0ABS5L5Q1</accession>
<evidence type="ECO:0000313" key="2">
    <source>
        <dbReference type="Proteomes" id="UP000730482"/>
    </source>
</evidence>
<evidence type="ECO:0000313" key="1">
    <source>
        <dbReference type="EMBL" id="MBS2553677.1"/>
    </source>
</evidence>
<comment type="caution">
    <text evidence="1">The sequence shown here is derived from an EMBL/GenBank/DDBJ whole genome shotgun (WGS) entry which is preliminary data.</text>
</comment>
<name>A0ABS5L5Q1_9ACTN</name>
<keyword evidence="2" id="KW-1185">Reference proteome</keyword>
<organism evidence="1 2">
    <name type="scientific">Catenulispora pinistramenti</name>
    <dbReference type="NCBI Taxonomy" id="2705254"/>
    <lineage>
        <taxon>Bacteria</taxon>
        <taxon>Bacillati</taxon>
        <taxon>Actinomycetota</taxon>
        <taxon>Actinomycetes</taxon>
        <taxon>Catenulisporales</taxon>
        <taxon>Catenulisporaceae</taxon>
        <taxon>Catenulispora</taxon>
    </lineage>
</organism>